<evidence type="ECO:0000313" key="3">
    <source>
        <dbReference type="Proteomes" id="UP001341840"/>
    </source>
</evidence>
<dbReference type="EMBL" id="JASCZI010133877">
    <property type="protein sequence ID" value="MED6167073.1"/>
    <property type="molecule type" value="Genomic_DNA"/>
</dbReference>
<organism evidence="2 3">
    <name type="scientific">Stylosanthes scabra</name>
    <dbReference type="NCBI Taxonomy" id="79078"/>
    <lineage>
        <taxon>Eukaryota</taxon>
        <taxon>Viridiplantae</taxon>
        <taxon>Streptophyta</taxon>
        <taxon>Embryophyta</taxon>
        <taxon>Tracheophyta</taxon>
        <taxon>Spermatophyta</taxon>
        <taxon>Magnoliopsida</taxon>
        <taxon>eudicotyledons</taxon>
        <taxon>Gunneridae</taxon>
        <taxon>Pentapetalae</taxon>
        <taxon>rosids</taxon>
        <taxon>fabids</taxon>
        <taxon>Fabales</taxon>
        <taxon>Fabaceae</taxon>
        <taxon>Papilionoideae</taxon>
        <taxon>50 kb inversion clade</taxon>
        <taxon>dalbergioids sensu lato</taxon>
        <taxon>Dalbergieae</taxon>
        <taxon>Pterocarpus clade</taxon>
        <taxon>Stylosanthes</taxon>
    </lineage>
</organism>
<sequence length="52" mass="5915">MSSQRITKQIYDNIDNKRPMFYGLLKSDLPPKDSAPPPSSSNDPQILPNRNK</sequence>
<reference evidence="2 3" key="1">
    <citation type="journal article" date="2023" name="Plants (Basel)">
        <title>Bridging the Gap: Combining Genomics and Transcriptomics Approaches to Understand Stylosanthes scabra, an Orphan Legume from the Brazilian Caatinga.</title>
        <authorList>
            <person name="Ferreira-Neto J.R.C."/>
            <person name="da Silva M.D."/>
            <person name="Binneck E."/>
            <person name="de Melo N.F."/>
            <person name="da Silva R.H."/>
            <person name="de Melo A.L.T.M."/>
            <person name="Pandolfi V."/>
            <person name="Bustamante F.O."/>
            <person name="Brasileiro-Vidal A.C."/>
            <person name="Benko-Iseppon A.M."/>
        </authorList>
    </citation>
    <scope>NUCLEOTIDE SEQUENCE [LARGE SCALE GENOMIC DNA]</scope>
    <source>
        <tissue evidence="2">Leaves</tissue>
    </source>
</reference>
<name>A0ABU6V5A4_9FABA</name>
<comment type="caution">
    <text evidence="2">The sequence shown here is derived from an EMBL/GenBank/DDBJ whole genome shotgun (WGS) entry which is preliminary data.</text>
</comment>
<feature type="region of interest" description="Disordered" evidence="1">
    <location>
        <begin position="23"/>
        <end position="52"/>
    </location>
</feature>
<protein>
    <submittedName>
        <fullName evidence="2">Uncharacterized protein</fullName>
    </submittedName>
</protein>
<evidence type="ECO:0000313" key="2">
    <source>
        <dbReference type="EMBL" id="MED6167073.1"/>
    </source>
</evidence>
<keyword evidence="3" id="KW-1185">Reference proteome</keyword>
<accession>A0ABU6V5A4</accession>
<proteinExistence type="predicted"/>
<evidence type="ECO:0000256" key="1">
    <source>
        <dbReference type="SAM" id="MobiDB-lite"/>
    </source>
</evidence>
<feature type="non-terminal residue" evidence="2">
    <location>
        <position position="52"/>
    </location>
</feature>
<gene>
    <name evidence="2" type="ORF">PIB30_115606</name>
</gene>
<dbReference type="Proteomes" id="UP001341840">
    <property type="component" value="Unassembled WGS sequence"/>
</dbReference>